<feature type="region of interest" description="Disordered" evidence="1">
    <location>
        <begin position="102"/>
        <end position="139"/>
    </location>
</feature>
<comment type="caution">
    <text evidence="2">The sequence shown here is derived from an EMBL/GenBank/DDBJ whole genome shotgun (WGS) entry which is preliminary data.</text>
</comment>
<proteinExistence type="predicted"/>
<dbReference type="Proteomes" id="UP000438429">
    <property type="component" value="Unassembled WGS sequence"/>
</dbReference>
<accession>A0A6A4SCS7</accession>
<dbReference type="AlphaFoldDB" id="A0A6A4SCS7"/>
<organism evidence="2 3">
    <name type="scientific">Scophthalmus maximus</name>
    <name type="common">Turbot</name>
    <name type="synonym">Psetta maxima</name>
    <dbReference type="NCBI Taxonomy" id="52904"/>
    <lineage>
        <taxon>Eukaryota</taxon>
        <taxon>Metazoa</taxon>
        <taxon>Chordata</taxon>
        <taxon>Craniata</taxon>
        <taxon>Vertebrata</taxon>
        <taxon>Euteleostomi</taxon>
        <taxon>Actinopterygii</taxon>
        <taxon>Neopterygii</taxon>
        <taxon>Teleostei</taxon>
        <taxon>Neoteleostei</taxon>
        <taxon>Acanthomorphata</taxon>
        <taxon>Carangaria</taxon>
        <taxon>Pleuronectiformes</taxon>
        <taxon>Pleuronectoidei</taxon>
        <taxon>Scophthalmidae</taxon>
        <taxon>Scophthalmus</taxon>
    </lineage>
</organism>
<name>A0A6A4SCS7_SCOMX</name>
<reference evidence="2 3" key="1">
    <citation type="submission" date="2019-06" db="EMBL/GenBank/DDBJ databases">
        <title>Draft genomes of female and male turbot (Scophthalmus maximus).</title>
        <authorList>
            <person name="Xu H."/>
            <person name="Xu X.-W."/>
            <person name="Shao C."/>
            <person name="Chen S."/>
        </authorList>
    </citation>
    <scope>NUCLEOTIDE SEQUENCE [LARGE SCALE GENOMIC DNA]</scope>
    <source>
        <strain evidence="2">Ysfricsl-2016a</strain>
        <tissue evidence="2">Blood</tissue>
    </source>
</reference>
<evidence type="ECO:0000256" key="1">
    <source>
        <dbReference type="SAM" id="MobiDB-lite"/>
    </source>
</evidence>
<evidence type="ECO:0000313" key="3">
    <source>
        <dbReference type="Proteomes" id="UP000438429"/>
    </source>
</evidence>
<evidence type="ECO:0000313" key="2">
    <source>
        <dbReference type="EMBL" id="KAF0031963.1"/>
    </source>
</evidence>
<gene>
    <name evidence="2" type="ORF">F2P81_016518</name>
</gene>
<protein>
    <submittedName>
        <fullName evidence="2">Uncharacterized protein</fullName>
    </submittedName>
</protein>
<sequence length="139" mass="15058">MEARPGPKSIAEAISKGIKGRRHTQATSQAIHFVKEGQRPEKTPKNGSAALLPMARDWVMSVDLERQLKIPPHITQSRLRPDIILVSEAIKQLFLLELTVPWEDGGGSRKKEGEVPGAGGGLSEERVEVQVYPSGAACG</sequence>
<dbReference type="EMBL" id="VEVO01000014">
    <property type="protein sequence ID" value="KAF0031963.1"/>
    <property type="molecule type" value="Genomic_DNA"/>
</dbReference>